<reference evidence="5" key="2">
    <citation type="submission" date="2022-01" db="EMBL/GenBank/DDBJ databases">
        <authorList>
            <person name="Yamashiro T."/>
            <person name="Shiraishi A."/>
            <person name="Satake H."/>
            <person name="Nakayama K."/>
        </authorList>
    </citation>
    <scope>NUCLEOTIDE SEQUENCE</scope>
</reference>
<feature type="compositionally biased region" description="Basic and acidic residues" evidence="2">
    <location>
        <begin position="37"/>
        <end position="48"/>
    </location>
</feature>
<proteinExistence type="predicted"/>
<gene>
    <name evidence="3" type="ORF">Tco_0729510</name>
    <name evidence="4" type="ORF">Tco_1068480</name>
    <name evidence="5" type="ORF">Tco_1082886</name>
</gene>
<evidence type="ECO:0000256" key="2">
    <source>
        <dbReference type="SAM" id="MobiDB-lite"/>
    </source>
</evidence>
<feature type="region of interest" description="Disordered" evidence="2">
    <location>
        <begin position="27"/>
        <end position="57"/>
    </location>
</feature>
<evidence type="ECO:0000313" key="4">
    <source>
        <dbReference type="EMBL" id="GJT86763.1"/>
    </source>
</evidence>
<evidence type="ECO:0000313" key="3">
    <source>
        <dbReference type="EMBL" id="GJS79629.1"/>
    </source>
</evidence>
<evidence type="ECO:0000313" key="5">
    <source>
        <dbReference type="EMBL" id="GJT94041.1"/>
    </source>
</evidence>
<feature type="coiled-coil region" evidence="1">
    <location>
        <begin position="126"/>
        <end position="153"/>
    </location>
</feature>
<dbReference type="EMBL" id="BQNB010019578">
    <property type="protein sequence ID" value="GJT86763.1"/>
    <property type="molecule type" value="Genomic_DNA"/>
</dbReference>
<evidence type="ECO:0000256" key="1">
    <source>
        <dbReference type="SAM" id="Coils"/>
    </source>
</evidence>
<dbReference type="Proteomes" id="UP001151760">
    <property type="component" value="Unassembled WGS sequence"/>
</dbReference>
<keyword evidence="6" id="KW-1185">Reference proteome</keyword>
<organism evidence="5 6">
    <name type="scientific">Tanacetum coccineum</name>
    <dbReference type="NCBI Taxonomy" id="301880"/>
    <lineage>
        <taxon>Eukaryota</taxon>
        <taxon>Viridiplantae</taxon>
        <taxon>Streptophyta</taxon>
        <taxon>Embryophyta</taxon>
        <taxon>Tracheophyta</taxon>
        <taxon>Spermatophyta</taxon>
        <taxon>Magnoliopsida</taxon>
        <taxon>eudicotyledons</taxon>
        <taxon>Gunneridae</taxon>
        <taxon>Pentapetalae</taxon>
        <taxon>asterids</taxon>
        <taxon>campanulids</taxon>
        <taxon>Asterales</taxon>
        <taxon>Asteraceae</taxon>
        <taxon>Asteroideae</taxon>
        <taxon>Anthemideae</taxon>
        <taxon>Anthemidinae</taxon>
        <taxon>Tanacetum</taxon>
    </lineage>
</organism>
<dbReference type="EMBL" id="BQNB010010611">
    <property type="protein sequence ID" value="GJS79629.1"/>
    <property type="molecule type" value="Genomic_DNA"/>
</dbReference>
<feature type="compositionally biased region" description="Acidic residues" evidence="2">
    <location>
        <begin position="27"/>
        <end position="36"/>
    </location>
</feature>
<keyword evidence="1" id="KW-0175">Coiled coil</keyword>
<protein>
    <submittedName>
        <fullName evidence="5">Uncharacterized protein</fullName>
    </submittedName>
</protein>
<name>A0ABQ5I1M6_9ASTR</name>
<reference evidence="5" key="1">
    <citation type="journal article" date="2022" name="Int. J. Mol. Sci.">
        <title>Draft Genome of Tanacetum Coccineum: Genomic Comparison of Closely Related Tanacetum-Family Plants.</title>
        <authorList>
            <person name="Yamashiro T."/>
            <person name="Shiraishi A."/>
            <person name="Nakayama K."/>
            <person name="Satake H."/>
        </authorList>
    </citation>
    <scope>NUCLEOTIDE SEQUENCE</scope>
</reference>
<comment type="caution">
    <text evidence="5">The sequence shown here is derived from an EMBL/GenBank/DDBJ whole genome shotgun (WGS) entry which is preliminary data.</text>
</comment>
<evidence type="ECO:0000313" key="6">
    <source>
        <dbReference type="Proteomes" id="UP001151760"/>
    </source>
</evidence>
<sequence length="270" mass="31329">MENLYLMTKGSCLGEAKMHKTEWLIESSDDDLDEEDASKHGRESDKTKSMFQDSDFDVLDDDMEDVEGEIVHTATTGVSTMKEEKAKEKGVSIKDVEDSPRPIRSITTLQPLLTIDPKKNNDAELAQRLHERKKQEEATNATLAEEFDEIQARIDADHELATLFKPNEEDEIWKNQQDYNLNKLELFRLSGVQVLLMNTGDAIHMMFKKKYSSTQEMLSRNDNQRTRGLILKVKWHLSFSDLQDHNFRSRRVFGYILLMIKMLIQKKLDD</sequence>
<accession>A0ABQ5I1M6</accession>
<dbReference type="EMBL" id="BQNB010020259">
    <property type="protein sequence ID" value="GJT94041.1"/>
    <property type="molecule type" value="Genomic_DNA"/>
</dbReference>